<dbReference type="Proteomes" id="UP000178684">
    <property type="component" value="Unassembled WGS sequence"/>
</dbReference>
<proteinExistence type="predicted"/>
<accession>A0A1F5X4V8</accession>
<reference evidence="1 2" key="1">
    <citation type="journal article" date="2016" name="Nat. Commun.">
        <title>Thousands of microbial genomes shed light on interconnected biogeochemical processes in an aquifer system.</title>
        <authorList>
            <person name="Anantharaman K."/>
            <person name="Brown C.T."/>
            <person name="Hug L.A."/>
            <person name="Sharon I."/>
            <person name="Castelle C.J."/>
            <person name="Probst A.J."/>
            <person name="Thomas B.C."/>
            <person name="Singh A."/>
            <person name="Wilkins M.J."/>
            <person name="Karaoz U."/>
            <person name="Brodie E.L."/>
            <person name="Williams K.H."/>
            <person name="Hubbard S.S."/>
            <person name="Banfield J.F."/>
        </authorList>
    </citation>
    <scope>NUCLEOTIDE SEQUENCE [LARGE SCALE GENOMIC DNA]</scope>
</reference>
<comment type="caution">
    <text evidence="1">The sequence shown here is derived from an EMBL/GenBank/DDBJ whole genome shotgun (WGS) entry which is preliminary data.</text>
</comment>
<gene>
    <name evidence="1" type="ORF">A3B18_04015</name>
</gene>
<evidence type="ECO:0000313" key="1">
    <source>
        <dbReference type="EMBL" id="OGF82938.1"/>
    </source>
</evidence>
<name>A0A1F5X4V8_9BACT</name>
<dbReference type="EMBL" id="MFIE01000009">
    <property type="protein sequence ID" value="OGF82938.1"/>
    <property type="molecule type" value="Genomic_DNA"/>
</dbReference>
<evidence type="ECO:0000313" key="2">
    <source>
        <dbReference type="Proteomes" id="UP000178684"/>
    </source>
</evidence>
<organism evidence="1 2">
    <name type="scientific">Candidatus Giovannonibacteria bacterium RIFCSPLOWO2_01_FULL_46_13</name>
    <dbReference type="NCBI Taxonomy" id="1798352"/>
    <lineage>
        <taxon>Bacteria</taxon>
        <taxon>Candidatus Giovannoniibacteriota</taxon>
    </lineage>
</organism>
<protein>
    <submittedName>
        <fullName evidence="1">Uncharacterized protein</fullName>
    </submittedName>
</protein>
<dbReference type="AlphaFoldDB" id="A0A1F5X4V8"/>
<sequence>MKIIKILWMEGSRKGTVGYCTKMDIKNSPQTLMLLEDLEIILATDIWSGKVVVLGESDNPPKRILDAFEDLQRKLHGESKPS</sequence>